<accession>A0A7U2QX08</accession>
<feature type="transmembrane region" description="Helical" evidence="8">
    <location>
        <begin position="470"/>
        <end position="490"/>
    </location>
</feature>
<evidence type="ECO:0000256" key="5">
    <source>
        <dbReference type="ARBA" id="ARBA00022989"/>
    </source>
</evidence>
<gene>
    <name evidence="10" type="ORF">F9C07_2059621</name>
</gene>
<evidence type="ECO:0000259" key="9">
    <source>
        <dbReference type="SMART" id="SM01320"/>
    </source>
</evidence>
<keyword evidence="11" id="KW-1185">Reference proteome</keyword>
<evidence type="ECO:0000256" key="1">
    <source>
        <dbReference type="ARBA" id="ARBA00004141"/>
    </source>
</evidence>
<feature type="transmembrane region" description="Helical" evidence="8">
    <location>
        <begin position="408"/>
        <end position="429"/>
    </location>
</feature>
<dbReference type="Proteomes" id="UP000596276">
    <property type="component" value="Chromosome 1"/>
</dbReference>
<keyword evidence="3 8" id="KW-0812">Transmembrane</keyword>
<dbReference type="InterPro" id="IPR040241">
    <property type="entry name" value="TRP_Flc/Pkd2-like"/>
</dbReference>
<dbReference type="PANTHER" id="PTHR31145:SF2">
    <property type="entry name" value="FLAVIN CARRIER PROTEIN 2"/>
    <property type="match status" value="1"/>
</dbReference>
<evidence type="ECO:0000256" key="7">
    <source>
        <dbReference type="SAM" id="MobiDB-lite"/>
    </source>
</evidence>
<comment type="similarity">
    <text evidence="2">Belongs to the transient receptor potential (TRP) ion channel family.</text>
</comment>
<feature type="compositionally biased region" description="Polar residues" evidence="7">
    <location>
        <begin position="623"/>
        <end position="632"/>
    </location>
</feature>
<keyword evidence="4" id="KW-0732">Signal</keyword>
<dbReference type="GO" id="GO:0009272">
    <property type="term" value="P:fungal-type cell wall biogenesis"/>
    <property type="evidence" value="ECO:0007669"/>
    <property type="project" value="TreeGrafter"/>
</dbReference>
<comment type="subcellular location">
    <subcellularLocation>
        <location evidence="1">Membrane</location>
        <topology evidence="1">Multi-pass membrane protein</topology>
    </subcellularLocation>
</comment>
<feature type="transmembrane region" description="Helical" evidence="8">
    <location>
        <begin position="528"/>
        <end position="547"/>
    </location>
</feature>
<dbReference type="GO" id="GO:0016020">
    <property type="term" value="C:membrane"/>
    <property type="evidence" value="ECO:0007669"/>
    <property type="project" value="UniProtKB-SubCell"/>
</dbReference>
<dbReference type="AlphaFoldDB" id="A0A7U2QX08"/>
<dbReference type="PANTHER" id="PTHR31145">
    <property type="entry name" value="INTEGRAL MEMBRANE PROTEIN (AFU_ORTHOLOGUE AFUA_7G01610)"/>
    <property type="match status" value="1"/>
</dbReference>
<reference evidence="11" key="1">
    <citation type="journal article" date="2021" name="G3 (Bethesda)">
        <title>Chromosome assembled and annotated genome sequence of Aspergillus flavus NRRL 3357.</title>
        <authorList>
            <person name="Skerker J.M."/>
            <person name="Pianalto K.M."/>
            <person name="Mondo S.J."/>
            <person name="Yang K."/>
            <person name="Arkin A.P."/>
            <person name="Keller N.P."/>
            <person name="Grigoriev I.V."/>
            <person name="Louise Glass N.L."/>
        </authorList>
    </citation>
    <scope>NUCLEOTIDE SEQUENCE [LARGE SCALE GENOMIC DNA]</scope>
    <source>
        <strain evidence="11">ATCC 200026 / FGSC A1120 / IAM 13836 / NRRL 3357 / JCM 12722 / SRRC 167</strain>
    </source>
</reference>
<feature type="region of interest" description="Disordered" evidence="7">
    <location>
        <begin position="619"/>
        <end position="739"/>
    </location>
</feature>
<dbReference type="SMART" id="SM01320">
    <property type="entry name" value="TRP_N"/>
    <property type="match status" value="1"/>
</dbReference>
<sequence>MSHSFQVTVQMGSAITTGGWTHLLDGNTISSYTVYRETANPSGEDLFIGMAGGRSQSHNDRLLSIGFNGTVAISGNVVADLSLKAYGKEVITKTLDPCQMKEQRLCPMNIGKLEIPAIQTTLPQSVINQVPNVAYTVPDLDASVRVYINSTDTGAPIACMEASLSNSKSVYQQAVGWVIALVIGLGLASSGIASILGYSHAALHVAAKSLALFGFVQSQAILGMTSVHMPPIVESWTQNFQWSMGIMHLGFIQKIANWYLRATGGTSSTLLSDLENTSVNVLKRKRSLDFGAGALMKRESGEGAAPDGSKTIYGIVRVGFKASIERTDIFMTGFIFIMVFIGFTMLIVGLVRLVSGLLAKSGKTDSTKMDSSTWAVTMKGILLRLILMCYPAVCVLCLWEFASHDSPAEVILAVAMLLSTTAILVTAAVRIIRKARRSVEIYKSPAFMLQNDTVFLNKWGFLYAHHRSPAYYFVTLMVVYIFVKGIFVALCQPSSSVQIAALFVIEVLMLVAVCVIRPWMDKKTNIMNISVTSINFLNTLLLLIFNFRERDMATSILGVILFVYNAILTLILLIVIFIASIMALVSKNPDNKYQVMKDDGSSIMSRTHMTELDALGAAARGSPDQNQKQNPFVHNEVPPNHANSLQASDRTSPSHMTGANHSPSSPLDPSVPLFPSSDTRSTSPYESGDHTLSPSEYSPPGVSPVNRGYNVSPIRTPSPHAYRAANNASPWQRGAGYEH</sequence>
<name>A0A7U2QX08_ASPFN</name>
<protein>
    <recommendedName>
        <fullName evidence="9">ML-like domain-containing protein</fullName>
    </recommendedName>
</protein>
<dbReference type="InterPro" id="IPR010308">
    <property type="entry name" value="TRP_C"/>
</dbReference>
<keyword evidence="5 8" id="KW-1133">Transmembrane helix</keyword>
<feature type="compositionally biased region" description="Polar residues" evidence="7">
    <location>
        <begin position="679"/>
        <end position="696"/>
    </location>
</feature>
<evidence type="ECO:0000256" key="2">
    <source>
        <dbReference type="ARBA" id="ARBA00010642"/>
    </source>
</evidence>
<dbReference type="EMBL" id="CP044619">
    <property type="protein sequence ID" value="QRD87387.1"/>
    <property type="molecule type" value="Genomic_DNA"/>
</dbReference>
<feature type="transmembrane region" description="Helical" evidence="8">
    <location>
        <begin position="496"/>
        <end position="516"/>
    </location>
</feature>
<dbReference type="VEuPathDB" id="FungiDB:F9C07_2059621"/>
<feature type="transmembrane region" description="Helical" evidence="8">
    <location>
        <begin position="559"/>
        <end position="585"/>
    </location>
</feature>
<evidence type="ECO:0000313" key="11">
    <source>
        <dbReference type="Proteomes" id="UP000596276"/>
    </source>
</evidence>
<evidence type="ECO:0000256" key="8">
    <source>
        <dbReference type="SAM" id="Phobius"/>
    </source>
</evidence>
<feature type="compositionally biased region" description="Polar residues" evidence="7">
    <location>
        <begin position="641"/>
        <end position="661"/>
    </location>
</feature>
<organism evidence="10 11">
    <name type="scientific">Aspergillus flavus (strain ATCC 200026 / FGSC A1120 / IAM 13836 / NRRL 3357 / JCM 12722 / SRRC 167)</name>
    <dbReference type="NCBI Taxonomy" id="332952"/>
    <lineage>
        <taxon>Eukaryota</taxon>
        <taxon>Fungi</taxon>
        <taxon>Dikarya</taxon>
        <taxon>Ascomycota</taxon>
        <taxon>Pezizomycotina</taxon>
        <taxon>Eurotiomycetes</taxon>
        <taxon>Eurotiomycetidae</taxon>
        <taxon>Eurotiales</taxon>
        <taxon>Aspergillaceae</taxon>
        <taxon>Aspergillus</taxon>
        <taxon>Aspergillus subgen. Circumdati</taxon>
    </lineage>
</organism>
<dbReference type="Pfam" id="PF06011">
    <property type="entry name" value="TRP"/>
    <property type="match status" value="1"/>
</dbReference>
<feature type="domain" description="ML-like" evidence="9">
    <location>
        <begin position="49"/>
        <end position="171"/>
    </location>
</feature>
<keyword evidence="6 8" id="KW-0472">Membrane</keyword>
<dbReference type="Pfam" id="PF14558">
    <property type="entry name" value="TRP_N"/>
    <property type="match status" value="1"/>
</dbReference>
<feature type="compositionally biased region" description="Low complexity" evidence="7">
    <location>
        <begin position="662"/>
        <end position="678"/>
    </location>
</feature>
<evidence type="ECO:0000313" key="10">
    <source>
        <dbReference type="EMBL" id="QRD87387.1"/>
    </source>
</evidence>
<dbReference type="InterPro" id="IPR032800">
    <property type="entry name" value="TRP_N"/>
</dbReference>
<dbReference type="VEuPathDB" id="FungiDB:AFLA_003139"/>
<evidence type="ECO:0000256" key="4">
    <source>
        <dbReference type="ARBA" id="ARBA00022729"/>
    </source>
</evidence>
<feature type="transmembrane region" description="Helical" evidence="8">
    <location>
        <begin position="174"/>
        <end position="198"/>
    </location>
</feature>
<evidence type="ECO:0000256" key="3">
    <source>
        <dbReference type="ARBA" id="ARBA00022692"/>
    </source>
</evidence>
<dbReference type="GO" id="GO:0055085">
    <property type="term" value="P:transmembrane transport"/>
    <property type="evidence" value="ECO:0007669"/>
    <property type="project" value="TreeGrafter"/>
</dbReference>
<evidence type="ECO:0000256" key="6">
    <source>
        <dbReference type="ARBA" id="ARBA00023136"/>
    </source>
</evidence>
<feature type="transmembrane region" description="Helical" evidence="8">
    <location>
        <begin position="380"/>
        <end position="402"/>
    </location>
</feature>
<feature type="transmembrane region" description="Helical" evidence="8">
    <location>
        <begin position="329"/>
        <end position="359"/>
    </location>
</feature>
<proteinExistence type="inferred from homology"/>